<gene>
    <name evidence="5" type="ORF">HT99x_00364</name>
    <name evidence="6" type="ORF">HT99x_010275</name>
</gene>
<evidence type="ECO:0000313" key="7">
    <source>
        <dbReference type="Proteomes" id="UP000051497"/>
    </source>
</evidence>
<comment type="similarity">
    <text evidence="3">Belongs to the PNP/MTAP phosphorylase family. MTAP subfamily.</text>
</comment>
<comment type="subunit">
    <text evidence="3">Homohexamer. Dimer of a homotrimer.</text>
</comment>
<keyword evidence="3" id="KW-0660">Purine salvage</keyword>
<name>A0A0Q9Z175_9GAMM</name>
<feature type="binding site" evidence="3">
    <location>
        <position position="184"/>
    </location>
    <ligand>
        <name>phosphate</name>
        <dbReference type="ChEBI" id="CHEBI:43474"/>
    </ligand>
</feature>
<dbReference type="HAMAP" id="MF_01963">
    <property type="entry name" value="MTAP"/>
    <property type="match status" value="1"/>
</dbReference>
<feature type="site" description="Important for substrate specificity" evidence="3">
    <location>
        <position position="212"/>
    </location>
</feature>
<evidence type="ECO:0000259" key="4">
    <source>
        <dbReference type="Pfam" id="PF01048"/>
    </source>
</evidence>
<dbReference type="GO" id="GO:0005829">
    <property type="term" value="C:cytosol"/>
    <property type="evidence" value="ECO:0007669"/>
    <property type="project" value="TreeGrafter"/>
</dbReference>
<feature type="binding site" evidence="3">
    <location>
        <position position="183"/>
    </location>
    <ligand>
        <name>substrate</name>
    </ligand>
</feature>
<dbReference type="UniPathway" id="UPA00606"/>
<dbReference type="InterPro" id="IPR000845">
    <property type="entry name" value="Nucleoside_phosphorylase_d"/>
</dbReference>
<dbReference type="PATRIC" id="fig|1590043.3.peg.365"/>
<organism evidence="5">
    <name type="scientific">Candidatus Berkiella aquae</name>
    <dbReference type="NCBI Taxonomy" id="295108"/>
    <lineage>
        <taxon>Bacteria</taxon>
        <taxon>Pseudomonadati</taxon>
        <taxon>Pseudomonadota</taxon>
        <taxon>Gammaproteobacteria</taxon>
        <taxon>Candidatus Berkiellales</taxon>
        <taxon>Candidatus Berkiellaceae</taxon>
        <taxon>Candidatus Berkiella</taxon>
    </lineage>
</organism>
<dbReference type="AlphaFoldDB" id="A0A0Q9Z175"/>
<reference evidence="6" key="2">
    <citation type="journal article" date="2016" name="Genome Announc.">
        <title>Draft Genome Sequences of Two Novel Amoeba-Resistant Intranuclear Bacteria, 'Candidatus Berkiella cookevillensis' and 'Candidatus Berkiella aquae'.</title>
        <authorList>
            <person name="Mehari Y.T."/>
            <person name="Arivett B.A."/>
            <person name="Farone A.L."/>
            <person name="Gunderson J.H."/>
            <person name="Farone M.B."/>
        </authorList>
    </citation>
    <scope>NUCLEOTIDE SEQUENCE</scope>
    <source>
        <strain evidence="6">HT99</strain>
    </source>
</reference>
<evidence type="ECO:0000313" key="5">
    <source>
        <dbReference type="EMBL" id="KRG22823.1"/>
    </source>
</evidence>
<dbReference type="EMBL" id="LKAJ02000001">
    <property type="protein sequence ID" value="MCS5711817.1"/>
    <property type="molecule type" value="Genomic_DNA"/>
</dbReference>
<dbReference type="GO" id="GO:0006166">
    <property type="term" value="P:purine ribonucleoside salvage"/>
    <property type="evidence" value="ECO:0007669"/>
    <property type="project" value="UniProtKB-UniRule"/>
</dbReference>
<evidence type="ECO:0000256" key="2">
    <source>
        <dbReference type="ARBA" id="ARBA00022679"/>
    </source>
</evidence>
<dbReference type="GO" id="GO:0017061">
    <property type="term" value="F:S-methyl-5-thioadenosine phosphorylase activity"/>
    <property type="evidence" value="ECO:0007669"/>
    <property type="project" value="InterPro"/>
</dbReference>
<dbReference type="RefSeq" id="WP_200957080.1">
    <property type="nucleotide sequence ID" value="NZ_LKAJ02000001.1"/>
</dbReference>
<dbReference type="CDD" id="cd09010">
    <property type="entry name" value="MTAP_SsMTAPII_like_MTIP"/>
    <property type="match status" value="1"/>
</dbReference>
<dbReference type="InterPro" id="IPR010044">
    <property type="entry name" value="MTAP"/>
</dbReference>
<comment type="pathway">
    <text evidence="3">Purine metabolism; purine nucleoside salvage.</text>
</comment>
<dbReference type="InterPro" id="IPR035994">
    <property type="entry name" value="Nucleoside_phosphorylase_sf"/>
</dbReference>
<dbReference type="PANTHER" id="PTHR42679:SF2">
    <property type="entry name" value="S-METHYL-5'-THIOADENOSINE PHOSPHORYLASE"/>
    <property type="match status" value="1"/>
</dbReference>
<keyword evidence="1 3" id="KW-0328">Glycosyltransferase</keyword>
<sequence>MNKIAVIGGSHFASLKNLVITHSTSVKTPYGEPSAPLSYGILGDQEVVYLPRRGSQEPMQPHQINYRANIWALRDAGVQTVIATAAVAGIADFFSAGDVVVPDQLIDYTYGRENTFLGESEVTHINFTEPYSEQLRQQIFQNAEKFSFPVIAKATYAITQGPRLETAAEIERIARDGCHLVGMTGMPEAALARELGLDYACIALVVRKAAVHESIDEFKLSRGEKWVEDLVEAIILDETQKST</sequence>
<dbReference type="PANTHER" id="PTHR42679">
    <property type="entry name" value="S-METHYL-5'-THIOADENOSINE PHOSPHORYLASE"/>
    <property type="match status" value="1"/>
</dbReference>
<protein>
    <recommendedName>
        <fullName evidence="3">Purine nucleoside phosphorylase</fullName>
        <shortName evidence="3">PNP</shortName>
        <ecNumber evidence="3">2.4.2.1</ecNumber>
    </recommendedName>
</protein>
<comment type="caution">
    <text evidence="5">The sequence shown here is derived from an EMBL/GenBank/DDBJ whole genome shotgun (WGS) entry which is preliminary data.</text>
</comment>
<dbReference type="Gene3D" id="3.40.50.1580">
    <property type="entry name" value="Nucleoside phosphorylase domain"/>
    <property type="match status" value="1"/>
</dbReference>
<dbReference type="EMBL" id="LKAJ01000001">
    <property type="protein sequence ID" value="KRG22823.1"/>
    <property type="molecule type" value="Genomic_DNA"/>
</dbReference>
<comment type="miscellaneous">
    <text evidence="3">Although this enzyme belongs to the family of MTA phosphorylases based on sequence homology, it lacks several conserved amino acids in the substrate binding pocket that confer specificity towards MTA.</text>
</comment>
<feature type="domain" description="Nucleoside phosphorylase" evidence="4">
    <location>
        <begin position="3"/>
        <end position="218"/>
    </location>
</feature>
<feature type="binding site" evidence="3">
    <location>
        <position position="10"/>
    </location>
    <ligand>
        <name>phosphate</name>
        <dbReference type="ChEBI" id="CHEBI:43474"/>
    </ligand>
</feature>
<comment type="caution">
    <text evidence="3">Lacks conserved residue(s) required for the propagation of feature annotation.</text>
</comment>
<keyword evidence="7" id="KW-1185">Reference proteome</keyword>
<feature type="site" description="Important for substrate specificity" evidence="3">
    <location>
        <position position="165"/>
    </location>
</feature>
<dbReference type="Pfam" id="PF01048">
    <property type="entry name" value="PNP_UDP_1"/>
    <property type="match status" value="1"/>
</dbReference>
<reference evidence="6" key="3">
    <citation type="submission" date="2021-06" db="EMBL/GenBank/DDBJ databases">
        <title>Genomic Description and Analysis of Intracellular Bacteria, Candidatus Berkiella cookevillensis and Candidatus Berkiella aquae.</title>
        <authorList>
            <person name="Kidane D.T."/>
            <person name="Mehari Y.T."/>
            <person name="Rice F.C."/>
            <person name="Arivett B.A."/>
            <person name="Farone A.L."/>
            <person name="Berk S.G."/>
            <person name="Farone M.B."/>
        </authorList>
    </citation>
    <scope>NUCLEOTIDE SEQUENCE</scope>
    <source>
        <strain evidence="6">HT99</strain>
    </source>
</reference>
<comment type="function">
    <text evidence="3">Purine nucleoside phosphorylase involved in purine salvage.</text>
</comment>
<dbReference type="NCBIfam" id="NF006599">
    <property type="entry name" value="PRK09136.1"/>
    <property type="match status" value="1"/>
</dbReference>
<evidence type="ECO:0000256" key="1">
    <source>
        <dbReference type="ARBA" id="ARBA00022676"/>
    </source>
</evidence>
<evidence type="ECO:0000256" key="3">
    <source>
        <dbReference type="HAMAP-Rule" id="MF_01963"/>
    </source>
</evidence>
<accession>A0A0Q9Z175</accession>
<evidence type="ECO:0000313" key="6">
    <source>
        <dbReference type="EMBL" id="MCS5711817.1"/>
    </source>
</evidence>
<dbReference type="EC" id="2.4.2.1" evidence="3"/>
<dbReference type="STRING" id="295108.HT99x_00364"/>
<reference evidence="5" key="1">
    <citation type="submission" date="2015-09" db="EMBL/GenBank/DDBJ databases">
        <title>Draft Genome Sequences of Two Novel Amoeba-resistant Intranuclear Bacteria, Candidatus Berkiella cookevillensis and Candidatus Berkiella aquae.</title>
        <authorList>
            <person name="Mehari Y.T."/>
            <person name="Arivett B.A."/>
            <person name="Farone A.L."/>
            <person name="Gunderson J.H."/>
            <person name="Farone M.B."/>
        </authorList>
    </citation>
    <scope>NUCLEOTIDE SEQUENCE [LARGE SCALE GENOMIC DNA]</scope>
    <source>
        <strain evidence="5">HT99</strain>
    </source>
</reference>
<dbReference type="GO" id="GO:0019509">
    <property type="term" value="P:L-methionine salvage from methylthioadenosine"/>
    <property type="evidence" value="ECO:0007669"/>
    <property type="project" value="TreeGrafter"/>
</dbReference>
<proteinExistence type="inferred from homology"/>
<keyword evidence="2 3" id="KW-0808">Transferase</keyword>
<dbReference type="Proteomes" id="UP000051497">
    <property type="component" value="Unassembled WGS sequence"/>
</dbReference>
<comment type="catalytic activity">
    <reaction evidence="3">
        <text>a purine D-ribonucleoside + phosphate = a purine nucleobase + alpha-D-ribose 1-phosphate</text>
        <dbReference type="Rhea" id="RHEA:19805"/>
        <dbReference type="ChEBI" id="CHEBI:26386"/>
        <dbReference type="ChEBI" id="CHEBI:43474"/>
        <dbReference type="ChEBI" id="CHEBI:57720"/>
        <dbReference type="ChEBI" id="CHEBI:142355"/>
        <dbReference type="EC" id="2.4.2.1"/>
    </reaction>
</comment>
<dbReference type="SUPFAM" id="SSF53167">
    <property type="entry name" value="Purine and uridine phosphorylases"/>
    <property type="match status" value="1"/>
</dbReference>